<keyword evidence="2" id="KW-1185">Reference proteome</keyword>
<evidence type="ECO:0000313" key="1">
    <source>
        <dbReference type="EMBL" id="KAK5625334.1"/>
    </source>
</evidence>
<gene>
    <name evidence="1" type="ORF">RRF57_001050</name>
</gene>
<protein>
    <submittedName>
        <fullName evidence="1">Uncharacterized protein</fullName>
    </submittedName>
</protein>
<comment type="caution">
    <text evidence="1">The sequence shown here is derived from an EMBL/GenBank/DDBJ whole genome shotgun (WGS) entry which is preliminary data.</text>
</comment>
<proteinExistence type="predicted"/>
<dbReference type="EMBL" id="JAWHQM010000002">
    <property type="protein sequence ID" value="KAK5625334.1"/>
    <property type="molecule type" value="Genomic_DNA"/>
</dbReference>
<evidence type="ECO:0000313" key="2">
    <source>
        <dbReference type="Proteomes" id="UP001305414"/>
    </source>
</evidence>
<dbReference type="Proteomes" id="UP001305414">
    <property type="component" value="Unassembled WGS sequence"/>
</dbReference>
<reference evidence="1 2" key="1">
    <citation type="submission" date="2023-10" db="EMBL/GenBank/DDBJ databases">
        <title>Draft genome sequence of Xylaria bambusicola isolate GMP-LS, the root and basal stem rot pathogen of sugarcane in Indonesia.</title>
        <authorList>
            <person name="Selvaraj P."/>
            <person name="Muralishankar V."/>
            <person name="Muruganantham S."/>
            <person name="Sp S."/>
            <person name="Haryani S."/>
            <person name="Lau K.J.X."/>
            <person name="Naqvi N.I."/>
        </authorList>
    </citation>
    <scope>NUCLEOTIDE SEQUENCE [LARGE SCALE GENOMIC DNA]</scope>
    <source>
        <strain evidence="1">GMP-LS</strain>
    </source>
</reference>
<accession>A0AAN7UFR3</accession>
<dbReference type="AlphaFoldDB" id="A0AAN7UFR3"/>
<organism evidence="1 2">
    <name type="scientific">Xylaria bambusicola</name>
    <dbReference type="NCBI Taxonomy" id="326684"/>
    <lineage>
        <taxon>Eukaryota</taxon>
        <taxon>Fungi</taxon>
        <taxon>Dikarya</taxon>
        <taxon>Ascomycota</taxon>
        <taxon>Pezizomycotina</taxon>
        <taxon>Sordariomycetes</taxon>
        <taxon>Xylariomycetidae</taxon>
        <taxon>Xylariales</taxon>
        <taxon>Xylariaceae</taxon>
        <taxon>Xylaria</taxon>
    </lineage>
</organism>
<sequence>MVIIGGRSQSRRGKTLSLAAVTARLNRRFQGVARRWRRVSRRVRLREVPLSRAEQEERAQHRGKHDDALLLYCHALSGSDGGDVGAVGVKPEL</sequence>
<name>A0AAN7UFR3_9PEZI</name>